<evidence type="ECO:0000313" key="1">
    <source>
        <dbReference type="EMBL" id="KVP98003.1"/>
    </source>
</evidence>
<organism evidence="1 2">
    <name type="scientific">Burkholderia ubonensis</name>
    <dbReference type="NCBI Taxonomy" id="101571"/>
    <lineage>
        <taxon>Bacteria</taxon>
        <taxon>Pseudomonadati</taxon>
        <taxon>Pseudomonadota</taxon>
        <taxon>Betaproteobacteria</taxon>
        <taxon>Burkholderiales</taxon>
        <taxon>Burkholderiaceae</taxon>
        <taxon>Burkholderia</taxon>
        <taxon>Burkholderia cepacia complex</taxon>
    </lineage>
</organism>
<dbReference type="Proteomes" id="UP000056453">
    <property type="component" value="Unassembled WGS sequence"/>
</dbReference>
<dbReference type="AlphaFoldDB" id="A0AAW3MXF9"/>
<name>A0AAW3MXF9_9BURK</name>
<reference evidence="1 2" key="1">
    <citation type="submission" date="2015-11" db="EMBL/GenBank/DDBJ databases">
        <title>Expanding the genomic diversity of Burkholderia species for the development of highly accurate diagnostics.</title>
        <authorList>
            <person name="Sahl J."/>
            <person name="Keim P."/>
            <person name="Wagner D."/>
        </authorList>
    </citation>
    <scope>NUCLEOTIDE SEQUENCE [LARGE SCALE GENOMIC DNA]</scope>
    <source>
        <strain evidence="1 2">MSMB1808WGS</strain>
    </source>
</reference>
<dbReference type="RefSeq" id="WP_059954132.1">
    <property type="nucleotide sequence ID" value="NZ_LPBJ01000047.1"/>
</dbReference>
<sequence length="76" mass="8046">MQHFSLVYDLCRAALAGDKTLGAQSSRKLRDALAGSGDTEDADDAELLSRLIQAATGKSRKPVVHFVQSDTPAGES</sequence>
<dbReference type="EMBL" id="LPBJ01000047">
    <property type="protein sequence ID" value="KVP98003.1"/>
    <property type="molecule type" value="Genomic_DNA"/>
</dbReference>
<proteinExistence type="predicted"/>
<protein>
    <submittedName>
        <fullName evidence="1">Uncharacterized protein</fullName>
    </submittedName>
</protein>
<gene>
    <name evidence="1" type="ORF">WJ96_05375</name>
</gene>
<evidence type="ECO:0000313" key="2">
    <source>
        <dbReference type="Proteomes" id="UP000056453"/>
    </source>
</evidence>
<accession>A0AAW3MXF9</accession>
<keyword evidence="2" id="KW-1185">Reference proteome</keyword>
<comment type="caution">
    <text evidence="1">The sequence shown here is derived from an EMBL/GenBank/DDBJ whole genome shotgun (WGS) entry which is preliminary data.</text>
</comment>